<accession>A0A1E7ZFW0</accession>
<dbReference type="InterPro" id="IPR014782">
    <property type="entry name" value="Peptidase_M1_dom"/>
</dbReference>
<evidence type="ECO:0000313" key="4">
    <source>
        <dbReference type="Proteomes" id="UP000175691"/>
    </source>
</evidence>
<dbReference type="Pfam" id="PF01433">
    <property type="entry name" value="Peptidase_M1"/>
    <property type="match status" value="1"/>
</dbReference>
<evidence type="ECO:0000256" key="1">
    <source>
        <dbReference type="SAM" id="Phobius"/>
    </source>
</evidence>
<feature type="transmembrane region" description="Helical" evidence="1">
    <location>
        <begin position="53"/>
        <end position="74"/>
    </location>
</feature>
<proteinExistence type="predicted"/>
<keyword evidence="4" id="KW-1185">Reference proteome</keyword>
<feature type="transmembrane region" description="Helical" evidence="1">
    <location>
        <begin position="12"/>
        <end position="33"/>
    </location>
</feature>
<dbReference type="SUPFAM" id="SSF55486">
    <property type="entry name" value="Metalloproteases ('zincins'), catalytic domain"/>
    <property type="match status" value="1"/>
</dbReference>
<comment type="caution">
    <text evidence="3">The sequence shown here is derived from an EMBL/GenBank/DDBJ whole genome shotgun (WGS) entry which is preliminary data.</text>
</comment>
<dbReference type="OrthoDB" id="100605at2"/>
<keyword evidence="1" id="KW-0812">Transmembrane</keyword>
<feature type="transmembrane region" description="Helical" evidence="1">
    <location>
        <begin position="310"/>
        <end position="333"/>
    </location>
</feature>
<feature type="domain" description="Peptidase M1 membrane alanine aminopeptidase" evidence="2">
    <location>
        <begin position="862"/>
        <end position="1053"/>
    </location>
</feature>
<sequence>MFWKSLAFEWRYYLRQPSFTVTALVFFLLPFLATVSDNVRIGGANSLYNGSYAIAQITIIMGIFALFLLVNFIAGTATRNHTSKMSELIYTRPVNPLQYQLGRFTGAVLVSLTVFATVPIGVLIGSFMPWVDPERLGPTVLSYYLTPYLYIIVPGFFSMGMIFYAVAHRTRSVMASYLTAMGVFIAYVVGGLLTSEPEYREIGAMLDPFAVRTFGEISRYWTAFDKNTSLISFSGLLLQNRLIWLAAGSAVLLAFGGLFSLRWQQSNRKLKPTKASRVPAPVDNKISYKASGGFQWHKFITCLKFEMRQVLLSPAMIVLLVFTLFNLSGMYAVDFQGMYGTGNWPLTRYMVDAIYDNFFLTFLIVIIYYSAEIVWRERGSGMGDIIESTPVFNAVFWVSKLFSMWAVLVVLCLTGMAFTLFFQVSKGYTHFEFDVYAVGLFYVKLMPFIWLSVLTFFIQVLSPNKFIGMLLSSAYLLGSMVLSQLGAEHTMWHYGQGPSVPYSDLNGFGWFLAGFNWYMLYWGALSLALSVIGFGLWQRGPENKLKDRLRLLGYQMGRTGKGLLAASLIVFFLTGGFIHYNTKVVNEFIGQDERLDLQAAYEREFAQYEDDNIPVITKVDAHVDIFPEQRRIEAVADVVFVNSADTPIKRVLLTVPSNTVEWAVDLPGASVVEQIDEFDSAWLEFTAPMLPGATIAGTISVVRDHNGFRDRNTDVTVAENGTFINNYELFPTMGFRGDRVITDRHERRKRDLPERPVAAKLEDTSKYTESFFGKGVNFIDFETTISTSEGQIAIAPGYLQNDWSENGRHYFHYKMDAPMVNFYSFLSASHEVKREAYKGINIEIYYDEKHAWNLGTMVQSVKDSLDYFGSAFGPYQHRQVRIIEFPGYRSFAQSFANTVPYSEDIGFTADLRDPDDIDYVYYVTAHEMAHQWWGHQLGAANVQGSAILSESLSQYSALMVLQKRYGANKMRKFVKYELDRYLMGRSNEILEEMPFMRSQNQNYIHYRKGSVVMMALLDRLGESRLNSALQSLLEKFRYQSNPFPTTLDLLAELNAVATPEEQGFIADMFTRITLYDLKITNVESTQVSEEFEVTLTITAAKYEADGEGRETEQPLNELVDIVLFTVNPDKLQEDNQILYKAKHKLTSGENKITITVPEMPAYAGVDPFVKLIDRDGNDNIKAL</sequence>
<dbReference type="Proteomes" id="UP000175691">
    <property type="component" value="Unassembled WGS sequence"/>
</dbReference>
<feature type="transmembrane region" description="Helical" evidence="1">
    <location>
        <begin position="353"/>
        <end position="371"/>
    </location>
</feature>
<dbReference type="EMBL" id="MDHN01000005">
    <property type="protein sequence ID" value="OFC72360.1"/>
    <property type="molecule type" value="Genomic_DNA"/>
</dbReference>
<dbReference type="GO" id="GO:0008237">
    <property type="term" value="F:metallopeptidase activity"/>
    <property type="evidence" value="ECO:0007669"/>
    <property type="project" value="InterPro"/>
</dbReference>
<evidence type="ECO:0000259" key="2">
    <source>
        <dbReference type="Pfam" id="PF01433"/>
    </source>
</evidence>
<feature type="transmembrane region" description="Helical" evidence="1">
    <location>
        <begin position="466"/>
        <end position="487"/>
    </location>
</feature>
<keyword evidence="1" id="KW-1133">Transmembrane helix</keyword>
<keyword evidence="1" id="KW-0472">Membrane</keyword>
<organism evidence="3 4">
    <name type="scientific">Alteromonas confluentis</name>
    <dbReference type="NCBI Taxonomy" id="1656094"/>
    <lineage>
        <taxon>Bacteria</taxon>
        <taxon>Pseudomonadati</taxon>
        <taxon>Pseudomonadota</taxon>
        <taxon>Gammaproteobacteria</taxon>
        <taxon>Alteromonadales</taxon>
        <taxon>Alteromonadaceae</taxon>
        <taxon>Alteromonas/Salinimonas group</taxon>
        <taxon>Alteromonas</taxon>
    </lineage>
</organism>
<feature type="transmembrane region" description="Helical" evidence="1">
    <location>
        <begin position="242"/>
        <end position="261"/>
    </location>
</feature>
<gene>
    <name evidence="3" type="ORF">BFC18_03655</name>
</gene>
<reference evidence="3 4" key="1">
    <citation type="submission" date="2016-08" db="EMBL/GenBank/DDBJ databases">
        <authorList>
            <person name="Seilhamer J.J."/>
        </authorList>
    </citation>
    <scope>NUCLEOTIDE SEQUENCE [LARGE SCALE GENOMIC DNA]</scope>
    <source>
        <strain evidence="3 4">KCTC 42603</strain>
    </source>
</reference>
<feature type="transmembrane region" description="Helical" evidence="1">
    <location>
        <begin position="174"/>
        <end position="193"/>
    </location>
</feature>
<feature type="transmembrane region" description="Helical" evidence="1">
    <location>
        <begin position="558"/>
        <end position="580"/>
    </location>
</feature>
<feature type="transmembrane region" description="Helical" evidence="1">
    <location>
        <begin position="436"/>
        <end position="459"/>
    </location>
</feature>
<dbReference type="InterPro" id="IPR027268">
    <property type="entry name" value="Peptidase_M4/M1_CTD_sf"/>
</dbReference>
<feature type="transmembrane region" description="Helical" evidence="1">
    <location>
        <begin position="507"/>
        <end position="537"/>
    </location>
</feature>
<dbReference type="STRING" id="1656094.BFC18_03655"/>
<dbReference type="AlphaFoldDB" id="A0A1E7ZFW0"/>
<feature type="transmembrane region" description="Helical" evidence="1">
    <location>
        <begin position="148"/>
        <end position="167"/>
    </location>
</feature>
<name>A0A1E7ZFW0_9ALTE</name>
<feature type="transmembrane region" description="Helical" evidence="1">
    <location>
        <begin position="402"/>
        <end position="424"/>
    </location>
</feature>
<dbReference type="GO" id="GO:0008270">
    <property type="term" value="F:zinc ion binding"/>
    <property type="evidence" value="ECO:0007669"/>
    <property type="project" value="InterPro"/>
</dbReference>
<protein>
    <recommendedName>
        <fullName evidence="2">Peptidase M1 membrane alanine aminopeptidase domain-containing protein</fullName>
    </recommendedName>
</protein>
<dbReference type="Gene3D" id="1.10.390.10">
    <property type="entry name" value="Neutral Protease Domain 2"/>
    <property type="match status" value="1"/>
</dbReference>
<evidence type="ECO:0000313" key="3">
    <source>
        <dbReference type="EMBL" id="OFC72360.1"/>
    </source>
</evidence>
<feature type="transmembrane region" description="Helical" evidence="1">
    <location>
        <begin position="107"/>
        <end position="128"/>
    </location>
</feature>
<dbReference type="RefSeq" id="WP_070123586.1">
    <property type="nucleotide sequence ID" value="NZ_MDHN01000005.1"/>
</dbReference>